<evidence type="ECO:0000256" key="9">
    <source>
        <dbReference type="RuleBase" id="RU003346"/>
    </source>
</evidence>
<evidence type="ECO:0000256" key="11">
    <source>
        <dbReference type="SAM" id="Phobius"/>
    </source>
</evidence>
<dbReference type="EMBL" id="SPOF01000008">
    <property type="protein sequence ID" value="TIB15097.1"/>
    <property type="molecule type" value="Genomic_DNA"/>
</dbReference>
<evidence type="ECO:0000256" key="2">
    <source>
        <dbReference type="ARBA" id="ARBA00010992"/>
    </source>
</evidence>
<evidence type="ECO:0000256" key="1">
    <source>
        <dbReference type="ARBA" id="ARBA00004651"/>
    </source>
</evidence>
<feature type="transmembrane region" description="Helical" evidence="11">
    <location>
        <begin position="154"/>
        <end position="174"/>
    </location>
</feature>
<evidence type="ECO:0000256" key="8">
    <source>
        <dbReference type="ARBA" id="ARBA00049119"/>
    </source>
</evidence>
<dbReference type="AlphaFoldDB" id="A0A4V4LVT0"/>
<feature type="transmembrane region" description="Helical" evidence="11">
    <location>
        <begin position="55"/>
        <end position="77"/>
    </location>
</feature>
<dbReference type="InterPro" id="IPR003663">
    <property type="entry name" value="Sugar/inositol_transpt"/>
</dbReference>
<dbReference type="InterPro" id="IPR036259">
    <property type="entry name" value="MFS_trans_sf"/>
</dbReference>
<feature type="transmembrane region" description="Helical" evidence="11">
    <location>
        <begin position="359"/>
        <end position="379"/>
    </location>
</feature>
<name>A0A4V4LVT0_WALIC</name>
<gene>
    <name evidence="13" type="ORF">E3P90_00982</name>
</gene>
<evidence type="ECO:0000313" key="13">
    <source>
        <dbReference type="EMBL" id="TIB15097.1"/>
    </source>
</evidence>
<dbReference type="SUPFAM" id="SSF103473">
    <property type="entry name" value="MFS general substrate transporter"/>
    <property type="match status" value="1"/>
</dbReference>
<dbReference type="NCBIfam" id="TIGR00879">
    <property type="entry name" value="SP"/>
    <property type="match status" value="1"/>
</dbReference>
<dbReference type="GO" id="GO:0005886">
    <property type="term" value="C:plasma membrane"/>
    <property type="evidence" value="ECO:0007669"/>
    <property type="project" value="UniProtKB-SubCell"/>
</dbReference>
<feature type="transmembrane region" description="Helical" evidence="11">
    <location>
        <begin position="180"/>
        <end position="201"/>
    </location>
</feature>
<dbReference type="Gene3D" id="1.20.1250.20">
    <property type="entry name" value="MFS general substrate transporter like domains"/>
    <property type="match status" value="1"/>
</dbReference>
<protein>
    <recommendedName>
        <fullName evidence="12">Major facilitator superfamily (MFS) profile domain-containing protein</fullName>
    </recommendedName>
</protein>
<feature type="domain" description="Major facilitator superfamily (MFS) profile" evidence="12">
    <location>
        <begin position="88"/>
        <end position="522"/>
    </location>
</feature>
<dbReference type="InterPro" id="IPR005828">
    <property type="entry name" value="MFS_sugar_transport-like"/>
</dbReference>
<keyword evidence="4" id="KW-1003">Cell membrane</keyword>
<feature type="transmembrane region" description="Helical" evidence="11">
    <location>
        <begin position="498"/>
        <end position="516"/>
    </location>
</feature>
<evidence type="ECO:0000256" key="6">
    <source>
        <dbReference type="ARBA" id="ARBA00022989"/>
    </source>
</evidence>
<accession>A0A4V4LVT0</accession>
<feature type="transmembrane region" description="Helical" evidence="11">
    <location>
        <begin position="244"/>
        <end position="265"/>
    </location>
</feature>
<dbReference type="GO" id="GO:0022857">
    <property type="term" value="F:transmembrane transporter activity"/>
    <property type="evidence" value="ECO:0007669"/>
    <property type="project" value="InterPro"/>
</dbReference>
<proteinExistence type="inferred from homology"/>
<feature type="transmembrane region" description="Helical" evidence="11">
    <location>
        <begin position="391"/>
        <end position="411"/>
    </location>
</feature>
<dbReference type="PANTHER" id="PTHR48020:SF12">
    <property type="entry name" value="PROTON MYO-INOSITOL COTRANSPORTER"/>
    <property type="match status" value="1"/>
</dbReference>
<keyword evidence="5 11" id="KW-0812">Transmembrane</keyword>
<feature type="transmembrane region" description="Helical" evidence="11">
    <location>
        <begin position="127"/>
        <end position="147"/>
    </location>
</feature>
<dbReference type="PRINTS" id="PR00171">
    <property type="entry name" value="SUGRTRNSPORT"/>
</dbReference>
<evidence type="ECO:0000256" key="3">
    <source>
        <dbReference type="ARBA" id="ARBA00022448"/>
    </source>
</evidence>
<feature type="transmembrane region" description="Helical" evidence="11">
    <location>
        <begin position="431"/>
        <end position="452"/>
    </location>
</feature>
<evidence type="ECO:0000259" key="12">
    <source>
        <dbReference type="PROSITE" id="PS50850"/>
    </source>
</evidence>
<dbReference type="GO" id="GO:0015791">
    <property type="term" value="P:polyol transmembrane transport"/>
    <property type="evidence" value="ECO:0007669"/>
    <property type="project" value="UniProtKB-ARBA"/>
</dbReference>
<organism evidence="13 14">
    <name type="scientific">Wallemia ichthyophaga</name>
    <dbReference type="NCBI Taxonomy" id="245174"/>
    <lineage>
        <taxon>Eukaryota</taxon>
        <taxon>Fungi</taxon>
        <taxon>Dikarya</taxon>
        <taxon>Basidiomycota</taxon>
        <taxon>Wallemiomycotina</taxon>
        <taxon>Wallemiomycetes</taxon>
        <taxon>Wallemiales</taxon>
        <taxon>Wallemiaceae</taxon>
        <taxon>Wallemia</taxon>
    </lineage>
</organism>
<dbReference type="PROSITE" id="PS50850">
    <property type="entry name" value="MFS"/>
    <property type="match status" value="1"/>
</dbReference>
<dbReference type="GO" id="GO:0015798">
    <property type="term" value="P:myo-inositol transport"/>
    <property type="evidence" value="ECO:0007669"/>
    <property type="project" value="UniProtKB-ARBA"/>
</dbReference>
<feature type="transmembrane region" description="Helical" evidence="11">
    <location>
        <begin position="213"/>
        <end position="238"/>
    </location>
</feature>
<evidence type="ECO:0000313" key="14">
    <source>
        <dbReference type="Proteomes" id="UP000306954"/>
    </source>
</evidence>
<dbReference type="InterPro" id="IPR050814">
    <property type="entry name" value="Myo-inositol_Transporter"/>
</dbReference>
<feature type="compositionally biased region" description="Basic and acidic residues" evidence="10">
    <location>
        <begin position="1"/>
        <end position="28"/>
    </location>
</feature>
<evidence type="ECO:0000256" key="7">
    <source>
        <dbReference type="ARBA" id="ARBA00023136"/>
    </source>
</evidence>
<dbReference type="PROSITE" id="PS00217">
    <property type="entry name" value="SUGAR_TRANSPORT_2"/>
    <property type="match status" value="1"/>
</dbReference>
<keyword evidence="6 11" id="KW-1133">Transmembrane helix</keyword>
<evidence type="ECO:0000256" key="4">
    <source>
        <dbReference type="ARBA" id="ARBA00022475"/>
    </source>
</evidence>
<comment type="subcellular location">
    <subcellularLocation>
        <location evidence="1">Cell membrane</location>
        <topology evidence="1">Multi-pass membrane protein</topology>
    </subcellularLocation>
</comment>
<dbReference type="InterPro" id="IPR020846">
    <property type="entry name" value="MFS_dom"/>
</dbReference>
<dbReference type="Pfam" id="PF00083">
    <property type="entry name" value="Sugar_tr"/>
    <property type="match status" value="1"/>
</dbReference>
<dbReference type="PANTHER" id="PTHR48020">
    <property type="entry name" value="PROTON MYO-INOSITOL COTRANSPORTER"/>
    <property type="match status" value="1"/>
</dbReference>
<evidence type="ECO:0000256" key="10">
    <source>
        <dbReference type="SAM" id="MobiDB-lite"/>
    </source>
</evidence>
<comment type="caution">
    <text evidence="13">The sequence shown here is derived from an EMBL/GenBank/DDBJ whole genome shotgun (WGS) entry which is preliminary data.</text>
</comment>
<dbReference type="Proteomes" id="UP000306954">
    <property type="component" value="Unassembled WGS sequence"/>
</dbReference>
<dbReference type="PROSITE" id="PS00216">
    <property type="entry name" value="SUGAR_TRANSPORT_1"/>
    <property type="match status" value="1"/>
</dbReference>
<feature type="region of interest" description="Disordered" evidence="10">
    <location>
        <begin position="1"/>
        <end position="30"/>
    </location>
</feature>
<dbReference type="InterPro" id="IPR005829">
    <property type="entry name" value="Sugar_transporter_CS"/>
</dbReference>
<reference evidence="13 14" key="1">
    <citation type="submission" date="2019-03" db="EMBL/GenBank/DDBJ databases">
        <title>Sequencing 23 genomes of Wallemia ichthyophaga.</title>
        <authorList>
            <person name="Gostincar C."/>
        </authorList>
    </citation>
    <scope>NUCLEOTIDE SEQUENCE [LARGE SCALE GENOMIC DNA]</scope>
    <source>
        <strain evidence="13 14">EXF-8621</strain>
    </source>
</reference>
<keyword evidence="3 9" id="KW-0813">Transport</keyword>
<comment type="similarity">
    <text evidence="2 9">Belongs to the major facilitator superfamily. Sugar transporter (TC 2.A.1.1) family.</text>
</comment>
<comment type="catalytic activity">
    <reaction evidence="8">
        <text>myo-inositol(out) + H(+)(out) = myo-inositol(in) + H(+)(in)</text>
        <dbReference type="Rhea" id="RHEA:60364"/>
        <dbReference type="ChEBI" id="CHEBI:15378"/>
        <dbReference type="ChEBI" id="CHEBI:17268"/>
    </reaction>
</comment>
<evidence type="ECO:0000256" key="5">
    <source>
        <dbReference type="ARBA" id="ARBA00022692"/>
    </source>
</evidence>
<keyword evidence="7 11" id="KW-0472">Membrane</keyword>
<sequence length="567" mass="61968">MSKFTEDKKPFTEEDKRRFNGAAEHVENVDNSNPKSKKFVDVDDKIVMAEGEEKVTLYIVFVCVTAAVAGFMFGSYLPHSTDPSNPAQAMRLVLSVVLQSLLVGKNLHSMCSPCLHRMLELMHLTEVVTAMTTAGAFICSLFAGALSDRIGRKWVLVISDICYCIGTVVFGASYSVAQAAVGRLILGFGVGFSSCIGPLFISEISPPQLRGTLVTINSVTITLGQVIAYGIGAGLINFNDPDNWRIMLVIGAAPAIYQAIAVHYLPESPRYLLSRERNEEAYTSLARVYQQATQEELALKYDILVANVDESVQVKRENTVWQLFKSLFTIPKNLRALSLAMTLQAPTLFQMLGFENSPLGGLIIAAANFVFTSLGMFLVDKTGRRPLMVYLSAPGVILGCVWAIVSLYYLTKDTGFQLVEDPAVTYDSGKQVAVIIGFVAYVGAYGIGLGHLPWTMSELFPLETRGLGTGIGTATNWACNLIISESYLSMQKGITPSGTFGLFAGFVFCGWMYLLFCYPETAGLHLEDVQSLLADGFNVRESVRLRKNKRKALKGLKGTTIVDEEAK</sequence>